<keyword evidence="2" id="KW-0217">Developmental protein</keyword>
<dbReference type="GO" id="GO:0045944">
    <property type="term" value="P:positive regulation of transcription by RNA polymerase II"/>
    <property type="evidence" value="ECO:0007669"/>
    <property type="project" value="UniProtKB-ARBA"/>
</dbReference>
<dbReference type="EMBL" id="OV121132">
    <property type="protein sequence ID" value="CAH0547713.1"/>
    <property type="molecule type" value="Genomic_DNA"/>
</dbReference>
<name>A0A9P0FCY7_BRAAE</name>
<evidence type="ECO:0000256" key="1">
    <source>
        <dbReference type="ARBA" id="ARBA00004123"/>
    </source>
</evidence>
<keyword evidence="4 7" id="KW-0238">DNA-binding</keyword>
<dbReference type="FunFam" id="1.10.10.60:FF:000068">
    <property type="entry name" value="Orthodenticle homeobox 1"/>
    <property type="match status" value="1"/>
</dbReference>
<evidence type="ECO:0000256" key="2">
    <source>
        <dbReference type="ARBA" id="ARBA00022473"/>
    </source>
</evidence>
<dbReference type="OrthoDB" id="6159439at2759"/>
<keyword evidence="12" id="KW-1185">Reference proteome</keyword>
<evidence type="ECO:0000256" key="4">
    <source>
        <dbReference type="ARBA" id="ARBA00023125"/>
    </source>
</evidence>
<dbReference type="PROSITE" id="PS00027">
    <property type="entry name" value="HOMEOBOX_1"/>
    <property type="match status" value="1"/>
</dbReference>
<evidence type="ECO:0000256" key="8">
    <source>
        <dbReference type="RuleBase" id="RU000682"/>
    </source>
</evidence>
<evidence type="ECO:0000256" key="3">
    <source>
        <dbReference type="ARBA" id="ARBA00022902"/>
    </source>
</evidence>
<gene>
    <name evidence="11" type="ORF">MELIAE_LOCUS1644</name>
</gene>
<feature type="domain" description="Homeobox" evidence="10">
    <location>
        <begin position="69"/>
        <end position="129"/>
    </location>
</feature>
<evidence type="ECO:0000256" key="9">
    <source>
        <dbReference type="SAM" id="MobiDB-lite"/>
    </source>
</evidence>
<dbReference type="GO" id="GO:0000978">
    <property type="term" value="F:RNA polymerase II cis-regulatory region sequence-specific DNA binding"/>
    <property type="evidence" value="ECO:0007669"/>
    <property type="project" value="TreeGrafter"/>
</dbReference>
<feature type="region of interest" description="Disordered" evidence="9">
    <location>
        <begin position="126"/>
        <end position="205"/>
    </location>
</feature>
<dbReference type="InterPro" id="IPR017970">
    <property type="entry name" value="Homeobox_CS"/>
</dbReference>
<dbReference type="InterPro" id="IPR009057">
    <property type="entry name" value="Homeodomain-like_sf"/>
</dbReference>
<dbReference type="PANTHER" id="PTHR45793:SF5">
    <property type="entry name" value="HOMEOTIC PROTEIN OCELLILESS"/>
    <property type="match status" value="1"/>
</dbReference>
<evidence type="ECO:0000256" key="5">
    <source>
        <dbReference type="ARBA" id="ARBA00023155"/>
    </source>
</evidence>
<dbReference type="GO" id="GO:0005634">
    <property type="term" value="C:nucleus"/>
    <property type="evidence" value="ECO:0007669"/>
    <property type="project" value="UniProtKB-SubCell"/>
</dbReference>
<protein>
    <recommendedName>
        <fullName evidence="10">Homeobox domain-containing protein</fullName>
    </recommendedName>
</protein>
<dbReference type="AlphaFoldDB" id="A0A9P0FCY7"/>
<organism evidence="11 12">
    <name type="scientific">Brassicogethes aeneus</name>
    <name type="common">Rape pollen beetle</name>
    <name type="synonym">Meligethes aeneus</name>
    <dbReference type="NCBI Taxonomy" id="1431903"/>
    <lineage>
        <taxon>Eukaryota</taxon>
        <taxon>Metazoa</taxon>
        <taxon>Ecdysozoa</taxon>
        <taxon>Arthropoda</taxon>
        <taxon>Hexapoda</taxon>
        <taxon>Insecta</taxon>
        <taxon>Pterygota</taxon>
        <taxon>Neoptera</taxon>
        <taxon>Endopterygota</taxon>
        <taxon>Coleoptera</taxon>
        <taxon>Polyphaga</taxon>
        <taxon>Cucujiformia</taxon>
        <taxon>Nitidulidae</taxon>
        <taxon>Meligethinae</taxon>
        <taxon>Brassicogethes</taxon>
    </lineage>
</organism>
<dbReference type="SMART" id="SM00389">
    <property type="entry name" value="HOX"/>
    <property type="match status" value="1"/>
</dbReference>
<comment type="subcellular location">
    <subcellularLocation>
        <location evidence="1 7 8">Nucleus</location>
    </subcellularLocation>
</comment>
<dbReference type="CDD" id="cd00086">
    <property type="entry name" value="homeodomain"/>
    <property type="match status" value="1"/>
</dbReference>
<evidence type="ECO:0000313" key="11">
    <source>
        <dbReference type="EMBL" id="CAH0547713.1"/>
    </source>
</evidence>
<dbReference type="Proteomes" id="UP001154078">
    <property type="component" value="Chromosome 1"/>
</dbReference>
<evidence type="ECO:0000259" key="10">
    <source>
        <dbReference type="PROSITE" id="PS50071"/>
    </source>
</evidence>
<proteinExistence type="predicted"/>
<dbReference type="PROSITE" id="PS50071">
    <property type="entry name" value="HOMEOBOX_2"/>
    <property type="match status" value="1"/>
</dbReference>
<dbReference type="SUPFAM" id="SSF46689">
    <property type="entry name" value="Homeodomain-like"/>
    <property type="match status" value="1"/>
</dbReference>
<accession>A0A9P0FCY7</accession>
<feature type="compositionally biased region" description="Low complexity" evidence="9">
    <location>
        <begin position="156"/>
        <end position="181"/>
    </location>
</feature>
<feature type="DNA-binding region" description="Homeobox" evidence="7">
    <location>
        <begin position="71"/>
        <end position="130"/>
    </location>
</feature>
<keyword evidence="5 7" id="KW-0371">Homeobox</keyword>
<keyword evidence="6 7" id="KW-0539">Nucleus</keyword>
<sequence length="304" mass="33559">MWPNSLTAGCNPDSELSFPGFGSTCGGSTSSMAYLKSAPYPVPGLGLHALPGVDSLHSSMAGYPGSNQRKQRRERTTFTRAQLDILEALFGKTRYPDIFMREEVALKINLPESRVQVWFKNRRAKCRQQQKQHNQQQNADKTTRIKTKSAAVITKSSPTPVSSNNNTSTSSSASSPSVHTAPHLRDSPNYVKPQLLTTTSSTSPTTIVSSTYTNPGNTSIWSPASIDSFSLDQHRSWCASTQSSVLSTTNSSTNCYNNYPYYSNMDYLSSSTVGHGQFVENGIESSWGKSRDESWFYNSSWERK</sequence>
<dbReference type="Pfam" id="PF00046">
    <property type="entry name" value="Homeodomain"/>
    <property type="match status" value="1"/>
</dbReference>
<dbReference type="GO" id="GO:0000981">
    <property type="term" value="F:DNA-binding transcription factor activity, RNA polymerase II-specific"/>
    <property type="evidence" value="ECO:0007669"/>
    <property type="project" value="InterPro"/>
</dbReference>
<evidence type="ECO:0000256" key="7">
    <source>
        <dbReference type="PROSITE-ProRule" id="PRU00108"/>
    </source>
</evidence>
<evidence type="ECO:0000313" key="12">
    <source>
        <dbReference type="Proteomes" id="UP001154078"/>
    </source>
</evidence>
<evidence type="ECO:0000256" key="6">
    <source>
        <dbReference type="ARBA" id="ARBA00023242"/>
    </source>
</evidence>
<keyword evidence="3" id="KW-0524">Neurogenesis</keyword>
<dbReference type="InterPro" id="IPR001356">
    <property type="entry name" value="HD"/>
</dbReference>
<dbReference type="Gene3D" id="1.10.10.60">
    <property type="entry name" value="Homeodomain-like"/>
    <property type="match status" value="1"/>
</dbReference>
<dbReference type="GO" id="GO:0007399">
    <property type="term" value="P:nervous system development"/>
    <property type="evidence" value="ECO:0007669"/>
    <property type="project" value="UniProtKB-KW"/>
</dbReference>
<reference evidence="11" key="1">
    <citation type="submission" date="2021-12" db="EMBL/GenBank/DDBJ databases">
        <authorList>
            <person name="King R."/>
        </authorList>
    </citation>
    <scope>NUCLEOTIDE SEQUENCE</scope>
</reference>
<dbReference type="PANTHER" id="PTHR45793">
    <property type="entry name" value="HOMEOBOX PROTEIN"/>
    <property type="match status" value="1"/>
</dbReference>